<dbReference type="RefSeq" id="WP_160610992.1">
    <property type="nucleotide sequence ID" value="NZ_WTZA01000001.1"/>
</dbReference>
<dbReference type="Gene3D" id="1.10.530.10">
    <property type="match status" value="1"/>
</dbReference>
<evidence type="ECO:0000313" key="5">
    <source>
        <dbReference type="EMBL" id="MXO75342.1"/>
    </source>
</evidence>
<dbReference type="PANTHER" id="PTHR37423">
    <property type="entry name" value="SOLUBLE LYTIC MUREIN TRANSGLYCOSYLASE-RELATED"/>
    <property type="match status" value="1"/>
</dbReference>
<dbReference type="CDD" id="cd00254">
    <property type="entry name" value="LT-like"/>
    <property type="match status" value="1"/>
</dbReference>
<evidence type="ECO:0000259" key="4">
    <source>
        <dbReference type="Pfam" id="PF01464"/>
    </source>
</evidence>
<protein>
    <submittedName>
        <fullName evidence="5">Transglycosylase SLT domain-containing protein</fullName>
    </submittedName>
</protein>
<proteinExistence type="inferred from homology"/>
<evidence type="ECO:0000256" key="3">
    <source>
        <dbReference type="SAM" id="MobiDB-lite"/>
    </source>
</evidence>
<dbReference type="OrthoDB" id="9801695at2"/>
<dbReference type="Pfam" id="PF01464">
    <property type="entry name" value="SLT"/>
    <property type="match status" value="1"/>
</dbReference>
<name>A0A6I4TDN3_9SPHN</name>
<comment type="caution">
    <text evidence="5">The sequence shown here is derived from an EMBL/GenBank/DDBJ whole genome shotgun (WGS) entry which is preliminary data.</text>
</comment>
<dbReference type="InterPro" id="IPR008258">
    <property type="entry name" value="Transglycosylase_SLT_dom_1"/>
</dbReference>
<organism evidence="5 6">
    <name type="scientific">Tsuneonella aeria</name>
    <dbReference type="NCBI Taxonomy" id="1837929"/>
    <lineage>
        <taxon>Bacteria</taxon>
        <taxon>Pseudomonadati</taxon>
        <taxon>Pseudomonadota</taxon>
        <taxon>Alphaproteobacteria</taxon>
        <taxon>Sphingomonadales</taxon>
        <taxon>Erythrobacteraceae</taxon>
        <taxon>Tsuneonella</taxon>
    </lineage>
</organism>
<reference evidence="5 6" key="1">
    <citation type="submission" date="2019-12" db="EMBL/GenBank/DDBJ databases">
        <title>Genomic-based taxomic classification of the family Erythrobacteraceae.</title>
        <authorList>
            <person name="Xu L."/>
        </authorList>
    </citation>
    <scope>NUCLEOTIDE SEQUENCE [LARGE SCALE GENOMIC DNA]</scope>
    <source>
        <strain evidence="5 6">100921-2</strain>
    </source>
</reference>
<dbReference type="EMBL" id="WTZA01000001">
    <property type="protein sequence ID" value="MXO75342.1"/>
    <property type="molecule type" value="Genomic_DNA"/>
</dbReference>
<sequence length="130" mass="14448">MGVSASTLDAVTAHGESRNRDYINGRPVTSPAGARFAMQVMPETARDPGFGLRPANPNDPADMNRLGREYRAEMQRRYGGDLRKMWAAYNMGPGAFDRLLARHGEHGWFANAPPETRKYISGNLATLRNR</sequence>
<evidence type="ECO:0000256" key="1">
    <source>
        <dbReference type="ARBA" id="ARBA00007734"/>
    </source>
</evidence>
<comment type="similarity">
    <text evidence="2">Belongs to the virb1 family.</text>
</comment>
<keyword evidence="6" id="KW-1185">Reference proteome</keyword>
<accession>A0A6I4TDN3</accession>
<dbReference type="SUPFAM" id="SSF53955">
    <property type="entry name" value="Lysozyme-like"/>
    <property type="match status" value="1"/>
</dbReference>
<comment type="similarity">
    <text evidence="1">Belongs to the transglycosylase Slt family.</text>
</comment>
<gene>
    <name evidence="5" type="ORF">GRI40_08965</name>
</gene>
<feature type="region of interest" description="Disordered" evidence="3">
    <location>
        <begin position="45"/>
        <end position="65"/>
    </location>
</feature>
<evidence type="ECO:0000313" key="6">
    <source>
        <dbReference type="Proteomes" id="UP000439522"/>
    </source>
</evidence>
<feature type="region of interest" description="Disordered" evidence="3">
    <location>
        <begin position="1"/>
        <end position="28"/>
    </location>
</feature>
<dbReference type="AlphaFoldDB" id="A0A6I4TDN3"/>
<dbReference type="PANTHER" id="PTHR37423:SF2">
    <property type="entry name" value="MEMBRANE-BOUND LYTIC MUREIN TRANSGLYCOSYLASE C"/>
    <property type="match status" value="1"/>
</dbReference>
<dbReference type="InterPro" id="IPR023346">
    <property type="entry name" value="Lysozyme-like_dom_sf"/>
</dbReference>
<feature type="domain" description="Transglycosylase SLT" evidence="4">
    <location>
        <begin position="28"/>
        <end position="104"/>
    </location>
</feature>
<evidence type="ECO:0000256" key="2">
    <source>
        <dbReference type="ARBA" id="ARBA00009387"/>
    </source>
</evidence>
<dbReference type="Proteomes" id="UP000439522">
    <property type="component" value="Unassembled WGS sequence"/>
</dbReference>